<name>A0A8K0G5R8_IGNLU</name>
<dbReference type="AlphaFoldDB" id="A0A8K0G5R8"/>
<accession>A0A8K0G5R8</accession>
<proteinExistence type="predicted"/>
<reference evidence="1" key="1">
    <citation type="submission" date="2019-08" db="EMBL/GenBank/DDBJ databases">
        <title>The genome of the North American firefly Photinus pyralis.</title>
        <authorList>
            <consortium name="Photinus pyralis genome working group"/>
            <person name="Fallon T.R."/>
            <person name="Sander Lower S.E."/>
            <person name="Weng J.-K."/>
        </authorList>
    </citation>
    <scope>NUCLEOTIDE SEQUENCE</scope>
    <source>
        <strain evidence="1">TRF0915ILg1</strain>
        <tissue evidence="1">Whole body</tissue>
    </source>
</reference>
<comment type="caution">
    <text evidence="1">The sequence shown here is derived from an EMBL/GenBank/DDBJ whole genome shotgun (WGS) entry which is preliminary data.</text>
</comment>
<dbReference type="Proteomes" id="UP000801492">
    <property type="component" value="Unassembled WGS sequence"/>
</dbReference>
<protein>
    <submittedName>
        <fullName evidence="1">Uncharacterized protein</fullName>
    </submittedName>
</protein>
<dbReference type="OrthoDB" id="6609483at2759"/>
<sequence length="114" mass="12769">KETINDIAVAYERPILENVAHSFLMDIPDLGQQSNDILFITDSGPPSPLPSTSSNVLSFKVKALRELIKSKFDHMERLLLTIVGEGTESGKNKNRIEENFPFEEIRVARSGLKN</sequence>
<dbReference type="EMBL" id="VTPC01087118">
    <property type="protein sequence ID" value="KAF2886618.1"/>
    <property type="molecule type" value="Genomic_DNA"/>
</dbReference>
<organism evidence="1 2">
    <name type="scientific">Ignelater luminosus</name>
    <name type="common">Cucubano</name>
    <name type="synonym">Pyrophorus luminosus</name>
    <dbReference type="NCBI Taxonomy" id="2038154"/>
    <lineage>
        <taxon>Eukaryota</taxon>
        <taxon>Metazoa</taxon>
        <taxon>Ecdysozoa</taxon>
        <taxon>Arthropoda</taxon>
        <taxon>Hexapoda</taxon>
        <taxon>Insecta</taxon>
        <taxon>Pterygota</taxon>
        <taxon>Neoptera</taxon>
        <taxon>Endopterygota</taxon>
        <taxon>Coleoptera</taxon>
        <taxon>Polyphaga</taxon>
        <taxon>Elateriformia</taxon>
        <taxon>Elateroidea</taxon>
        <taxon>Elateridae</taxon>
        <taxon>Agrypninae</taxon>
        <taxon>Pyrophorini</taxon>
        <taxon>Ignelater</taxon>
    </lineage>
</organism>
<keyword evidence="2" id="KW-1185">Reference proteome</keyword>
<gene>
    <name evidence="1" type="ORF">ILUMI_19555</name>
</gene>
<evidence type="ECO:0000313" key="2">
    <source>
        <dbReference type="Proteomes" id="UP000801492"/>
    </source>
</evidence>
<feature type="non-terminal residue" evidence="1">
    <location>
        <position position="1"/>
    </location>
</feature>
<evidence type="ECO:0000313" key="1">
    <source>
        <dbReference type="EMBL" id="KAF2886618.1"/>
    </source>
</evidence>